<protein>
    <submittedName>
        <fullName evidence="2">Uncharacterized protein</fullName>
    </submittedName>
</protein>
<dbReference type="EMBL" id="LR027517">
    <property type="protein sequence ID" value="VCU53782.1"/>
    <property type="molecule type" value="Genomic_DNA"/>
</dbReference>
<keyword evidence="1" id="KW-0812">Transmembrane</keyword>
<gene>
    <name evidence="2" type="ORF">TTHN1_01568</name>
</gene>
<feature type="transmembrane region" description="Helical" evidence="1">
    <location>
        <begin position="35"/>
        <end position="55"/>
    </location>
</feature>
<evidence type="ECO:0000313" key="3">
    <source>
        <dbReference type="Proteomes" id="UP000279841"/>
    </source>
</evidence>
<dbReference type="RefSeq" id="WP_172596931.1">
    <property type="nucleotide sequence ID" value="NZ_LR027517.1"/>
</dbReference>
<dbReference type="Proteomes" id="UP000279841">
    <property type="component" value="Chromosome"/>
</dbReference>
<evidence type="ECO:0000313" key="2">
    <source>
        <dbReference type="EMBL" id="VCU53782.1"/>
    </source>
</evidence>
<reference evidence="2 3" key="1">
    <citation type="submission" date="2018-10" db="EMBL/GenBank/DDBJ databases">
        <authorList>
            <person name="Peiro R."/>
            <person name="Begona"/>
            <person name="Cbmso G."/>
            <person name="Lopez M."/>
            <person name="Gonzalez S."/>
            <person name="Sacristan E."/>
            <person name="Castillo E."/>
        </authorList>
    </citation>
    <scope>NUCLEOTIDE SEQUENCE [LARGE SCALE GENOMIC DNA]</scope>
    <source>
        <strain evidence="2">TTHNAR1</strain>
    </source>
</reference>
<keyword evidence="1" id="KW-1133">Transmembrane helix</keyword>
<name>A0A3P4ARL4_THETH</name>
<sequence>MIELAAPYFLLALALYALLGVYVRARYGQPGPALAAAMAFLAGLMAAVLVVLAVGGGR</sequence>
<proteinExistence type="predicted"/>
<organism evidence="2 3">
    <name type="scientific">Thermus thermophilus</name>
    <dbReference type="NCBI Taxonomy" id="274"/>
    <lineage>
        <taxon>Bacteria</taxon>
        <taxon>Thermotogati</taxon>
        <taxon>Deinococcota</taxon>
        <taxon>Deinococci</taxon>
        <taxon>Thermales</taxon>
        <taxon>Thermaceae</taxon>
        <taxon>Thermus</taxon>
    </lineage>
</organism>
<accession>A0A3P4ARL4</accession>
<dbReference type="AlphaFoldDB" id="A0A3P4ARL4"/>
<evidence type="ECO:0000256" key="1">
    <source>
        <dbReference type="SAM" id="Phobius"/>
    </source>
</evidence>
<keyword evidence="1" id="KW-0472">Membrane</keyword>